<evidence type="ECO:0000256" key="1">
    <source>
        <dbReference type="ARBA" id="ARBA00022723"/>
    </source>
</evidence>
<dbReference type="PANTHER" id="PTHR45745">
    <property type="entry name" value="PHOSPHOMANNOMUTASE 45A"/>
    <property type="match status" value="1"/>
</dbReference>
<keyword evidence="3" id="KW-0413">Isomerase</keyword>
<evidence type="ECO:0000313" key="5">
    <source>
        <dbReference type="Proteomes" id="UP000238157"/>
    </source>
</evidence>
<proteinExistence type="predicted"/>
<dbReference type="AlphaFoldDB" id="A0A2T0WGY4"/>
<comment type="caution">
    <text evidence="4">The sequence shown here is derived from an EMBL/GenBank/DDBJ whole genome shotgun (WGS) entry which is preliminary data.</text>
</comment>
<accession>A0A2T0WGY4</accession>
<dbReference type="Proteomes" id="UP000238157">
    <property type="component" value="Unassembled WGS sequence"/>
</dbReference>
<dbReference type="EMBL" id="PVTR01000010">
    <property type="protein sequence ID" value="PRY85946.1"/>
    <property type="molecule type" value="Genomic_DNA"/>
</dbReference>
<gene>
    <name evidence="4" type="ORF">CLW00_11077</name>
</gene>
<name>A0A2T0WGY4_9BACT</name>
<dbReference type="RefSeq" id="WP_106134756.1">
    <property type="nucleotide sequence ID" value="NZ_PVTR01000010.1"/>
</dbReference>
<keyword evidence="5" id="KW-1185">Reference proteome</keyword>
<dbReference type="PANTHER" id="PTHR45745:SF1">
    <property type="entry name" value="PHOSPHOGLUCOMUTASE 2B-RELATED"/>
    <property type="match status" value="1"/>
</dbReference>
<keyword evidence="1" id="KW-0479">Metal-binding</keyword>
<dbReference type="GO" id="GO:0006166">
    <property type="term" value="P:purine ribonucleoside salvage"/>
    <property type="evidence" value="ECO:0007669"/>
    <property type="project" value="TreeGrafter"/>
</dbReference>
<evidence type="ECO:0000256" key="3">
    <source>
        <dbReference type="ARBA" id="ARBA00023235"/>
    </source>
</evidence>
<dbReference type="GO" id="GO:0046872">
    <property type="term" value="F:metal ion binding"/>
    <property type="evidence" value="ECO:0007669"/>
    <property type="project" value="UniProtKB-KW"/>
</dbReference>
<dbReference type="OrthoDB" id="816898at2"/>
<evidence type="ECO:0000313" key="4">
    <source>
        <dbReference type="EMBL" id="PRY85946.1"/>
    </source>
</evidence>
<protein>
    <submittedName>
        <fullName evidence="4">Uncharacterized protein</fullName>
    </submittedName>
</protein>
<keyword evidence="2" id="KW-0460">Magnesium</keyword>
<reference evidence="4 5" key="1">
    <citation type="submission" date="2018-03" db="EMBL/GenBank/DDBJ databases">
        <title>Genomic Encyclopedia of Archaeal and Bacterial Type Strains, Phase II (KMG-II): from individual species to whole genera.</title>
        <authorList>
            <person name="Goeker M."/>
        </authorList>
    </citation>
    <scope>NUCLEOTIDE SEQUENCE [LARGE SCALE GENOMIC DNA]</scope>
    <source>
        <strain evidence="4 5">DSM 27929</strain>
    </source>
</reference>
<dbReference type="GO" id="GO:0008973">
    <property type="term" value="F:phosphopentomutase activity"/>
    <property type="evidence" value="ECO:0007669"/>
    <property type="project" value="TreeGrafter"/>
</dbReference>
<sequence length="334" mass="38747">MKVLLSGFSEKFPDDWKKLVENREYVYHALDVKHKGEAITAVHLKPLMDMAIEDEIDFIIFSDPESNKIIISARKKKGEGFIFFNHHHISAILTSLWVQGESEKPLKCLKSIFVSNLVEDICNRNEVKCSNFYDFLEKLPEAINSRYLKNEDRIYFGFDNDQGIVHTGLSTVDIMGQLIQLEETQIEKEETSFDYLLTLFQYYGLHKTKTISVDYSDKSHRKNYLGLLDKIKKRPTSIDYILKIEKIIDFKKGVKRNLLTGKNTDINSLDVDLMKIHTDQNLSLLLHAEEDRMVFYISTKVSLGSRDNYTATSKAIDMEMFRIVQVLNKLLVNI</sequence>
<organism evidence="4 5">
    <name type="scientific">Mongoliibacter ruber</name>
    <dbReference type="NCBI Taxonomy" id="1750599"/>
    <lineage>
        <taxon>Bacteria</taxon>
        <taxon>Pseudomonadati</taxon>
        <taxon>Bacteroidota</taxon>
        <taxon>Cytophagia</taxon>
        <taxon>Cytophagales</taxon>
        <taxon>Cyclobacteriaceae</taxon>
        <taxon>Mongoliibacter</taxon>
    </lineage>
</organism>
<evidence type="ECO:0000256" key="2">
    <source>
        <dbReference type="ARBA" id="ARBA00022842"/>
    </source>
</evidence>